<reference evidence="2 3" key="2">
    <citation type="submission" date="2011-10" db="EMBL/GenBank/DDBJ databases">
        <title>The Genome Sequence of Simonsiella muelleri ATCC 29453.</title>
        <authorList>
            <consortium name="The Broad Institute Genome Sequencing Platform"/>
            <consortium name="The Broad Institute Genome Sequencing Center for Infectious Disease"/>
            <person name="Earl A."/>
            <person name="Ward D."/>
            <person name="Feldgarden M."/>
            <person name="Gevers D."/>
            <person name="Izard J."/>
            <person name="Baranova O.V."/>
            <person name="Blanton J.M."/>
            <person name="Tanner A.C."/>
            <person name="Dewhirst F."/>
            <person name="Young S.K."/>
            <person name="Zeng Q."/>
            <person name="Gargeya S."/>
            <person name="Fitzgerald M."/>
            <person name="Haas B."/>
            <person name="Abouelleil A."/>
            <person name="Alvarado L."/>
            <person name="Arachchi H.M."/>
            <person name="Berlin A."/>
            <person name="Brown A."/>
            <person name="Chapman S.B."/>
            <person name="Chen Z."/>
            <person name="Dunbar C."/>
            <person name="Freedman E."/>
            <person name="Gearin G."/>
            <person name="Goldberg J."/>
            <person name="Griggs A."/>
            <person name="Gujja S."/>
            <person name="Heiman D."/>
            <person name="Howarth C."/>
            <person name="Larson L."/>
            <person name="Lui A."/>
            <person name="MacDonald P.J.P."/>
            <person name="Montmayeur A."/>
            <person name="Murphy C."/>
            <person name="Neiman D."/>
            <person name="Pearson M."/>
            <person name="Priest M."/>
            <person name="Roberts A."/>
            <person name="Saif S."/>
            <person name="Shea T."/>
            <person name="Shenoy N."/>
            <person name="Sisk P."/>
            <person name="Stolte C."/>
            <person name="Sykes S."/>
            <person name="Wortman J."/>
            <person name="Nusbaum C."/>
            <person name="Birren B."/>
        </authorList>
    </citation>
    <scope>NUCLEOTIDE SEQUENCE [LARGE SCALE GENOMIC DNA]</scope>
    <source>
        <strain evidence="2 3">ATCC 29453</strain>
    </source>
</reference>
<comment type="caution">
    <text evidence="2">The sequence shown here is derived from an EMBL/GenBank/DDBJ whole genome shotgun (WGS) entry which is preliminary data.</text>
</comment>
<protein>
    <recommendedName>
        <fullName evidence="1">Defence against restriction A N-terminal domain-containing protein</fullName>
    </recommendedName>
</protein>
<dbReference type="OrthoDB" id="5569523at2"/>
<evidence type="ECO:0000259" key="1">
    <source>
        <dbReference type="Pfam" id="PF18788"/>
    </source>
</evidence>
<sequence length="150" mass="16699">MILKDLQVSDKTAPKELLKIFKRAGAEVVQSSVEKAKRQNSISFKTVHLTMSDSQLIDLRVKETGDIYQVLLNGKIIAIKNQDDDKVAVSEIVKAWVANVDKFQAALAKKKTPLPKGVKSTRKKIIETLKTEIAELDALIAEREMQIQAA</sequence>
<evidence type="ECO:0000313" key="3">
    <source>
        <dbReference type="Proteomes" id="UP000017813"/>
    </source>
</evidence>
<accession>V9HLM2</accession>
<dbReference type="KEGG" id="smur:BWP33_08350"/>
<dbReference type="RefSeq" id="WP_002642179.1">
    <property type="nucleotide sequence ID" value="NZ_CP019448.1"/>
</dbReference>
<dbReference type="AlphaFoldDB" id="V9HLM2"/>
<reference evidence="2 3" key="1">
    <citation type="submission" date="2010-03" db="EMBL/GenBank/DDBJ databases">
        <authorList>
            <consortium name="The Broad Institute Genome Sequencing Platform"/>
            <person name="Ward D."/>
            <person name="Earl A."/>
            <person name="Feldgarden M."/>
            <person name="Gevers D."/>
            <person name="Young S."/>
            <person name="Zeng Q."/>
            <person name="Koehrsen M."/>
            <person name="Alvarado L."/>
            <person name="Berlin A.M."/>
            <person name="Borenstein D."/>
            <person name="Chapman S.B."/>
            <person name="Chen Z."/>
            <person name="Engels R."/>
            <person name="Freedman E."/>
            <person name="Gellesch M."/>
            <person name="Goldberg J."/>
            <person name="Griggs A."/>
            <person name="Gujja S."/>
            <person name="Heilman E.R."/>
            <person name="Heiman D.I."/>
            <person name="Hepburn T.A."/>
            <person name="Howarth C."/>
            <person name="Jen D."/>
            <person name="Larson L."/>
            <person name="Mehta T."/>
            <person name="Park D."/>
            <person name="Pearson M."/>
            <person name="Richards J."/>
            <person name="Roberts A."/>
            <person name="Saif S."/>
            <person name="Shea T.D."/>
            <person name="Shenoy N."/>
            <person name="Sisk P."/>
            <person name="Stolte C."/>
            <person name="Sykes S.N."/>
            <person name="Walk T."/>
            <person name="White J."/>
            <person name="Yandava C."/>
            <person name="Izard J."/>
            <person name="Baranova O.V."/>
            <person name="Blanton J.M."/>
            <person name="Tanner A.C."/>
            <person name="Dewhirst F."/>
            <person name="Haas B."/>
            <person name="Nusbaum C."/>
            <person name="Birren B."/>
        </authorList>
    </citation>
    <scope>NUCLEOTIDE SEQUENCE [LARGE SCALE GENOMIC DNA]</scope>
    <source>
        <strain evidence="2 3">ATCC 29453</strain>
    </source>
</reference>
<dbReference type="Pfam" id="PF18788">
    <property type="entry name" value="DarA_N"/>
    <property type="match status" value="1"/>
</dbReference>
<organism evidence="2 3">
    <name type="scientific">Simonsiella muelleri ATCC 29453</name>
    <dbReference type="NCBI Taxonomy" id="641147"/>
    <lineage>
        <taxon>Bacteria</taxon>
        <taxon>Pseudomonadati</taxon>
        <taxon>Pseudomonadota</taxon>
        <taxon>Betaproteobacteria</taxon>
        <taxon>Neisseriales</taxon>
        <taxon>Neisseriaceae</taxon>
        <taxon>Simonsiella</taxon>
    </lineage>
</organism>
<keyword evidence="3" id="KW-1185">Reference proteome</keyword>
<gene>
    <name evidence="2" type="ORF">HMPREF9021_01774</name>
</gene>
<feature type="domain" description="Defence against restriction A N-terminal" evidence="1">
    <location>
        <begin position="1"/>
        <end position="98"/>
    </location>
</feature>
<dbReference type="HOGENOM" id="CLU_1641957_0_0_4"/>
<dbReference type="EMBL" id="ADCY02000035">
    <property type="protein sequence ID" value="EFG30487.2"/>
    <property type="molecule type" value="Genomic_DNA"/>
</dbReference>
<dbReference type="STRING" id="641147.HMPREF9021_01774"/>
<proteinExistence type="predicted"/>
<dbReference type="Proteomes" id="UP000017813">
    <property type="component" value="Unassembled WGS sequence"/>
</dbReference>
<evidence type="ECO:0000313" key="2">
    <source>
        <dbReference type="EMBL" id="EFG30487.2"/>
    </source>
</evidence>
<dbReference type="InterPro" id="IPR041140">
    <property type="entry name" value="DarA_N"/>
</dbReference>
<name>V9HLM2_9NEIS</name>
<dbReference type="eggNOG" id="ENOG5032ZTH">
    <property type="taxonomic scope" value="Bacteria"/>
</dbReference>